<dbReference type="GO" id="GO:0006310">
    <property type="term" value="P:DNA recombination"/>
    <property type="evidence" value="ECO:0007669"/>
    <property type="project" value="InterPro"/>
</dbReference>
<sequence>MEFIQGAIERIVYRNEETLYTVARFRPDPDASGSLFHTAAAQGAEALVTLVGHLPALQPGEALIVNGHWTTHPVYGRQFKVEGCQWSPPTSRAGIQQFLSSGLIQGIGPVMAKRLVDAFGLETLRIIEEEPARLHEVNGIGPQRAEAIALAWQKHQGVKSLMLFLQPHGATPSQIFRIHHAYGDSALAVLRENPYRLATEVRGSGFVTADRLAQKLGFPKDSPLRAESGLLYVLQEFGQEGHICAPYQQLVEKSCALLEISSKNVQEGLARAATHRHIVLEEIKTAAGPVKAVYPRHLHAAEVRVAQKLKQLLSTPRISGSPVTDWDLQWIQDLLGIRFAPRQLEAVTRALGEKVLVITGGPGTGKTTLLHSVVRLYQRLGQRILLAAPTGRAAKRLAEATNEEARTIHRLLEFNPQQGGFQRGPTNRLKADVFVIDETSMVDLPLMDSLLQAIPDEATVIFIGDANQLPSVGPGNVLRDIIASERIPVVTLTEIFRQARGSLIVENAHRINQGELPFLPQGDQRESADFHFIHEADPDKILRLILDLCSEILPHKRGLHPIDDIQVLTPMHRGPLGTVNLNEQLQQRLNPSRNDDLPAGFPFRLRDKVMQIRNNYQKEIFNGDIGRITAIDSERGEICVNFDQREVLYESGELDELTPAYAVSIHKAQGSEYPGIIVPLTTQHFPLLQRNVIYTAVTRGKKLVILIGTTRALTIAIKSNQIQSRHTFLAQRLRDSG</sequence>
<comment type="caution">
    <text evidence="4">The sequence shown here is derived from an EMBL/GenBank/DDBJ whole genome shotgun (WGS) entry which is preliminary data.</text>
</comment>
<dbReference type="GO" id="GO:0043139">
    <property type="term" value="F:5'-3' DNA helicase activity"/>
    <property type="evidence" value="ECO:0007669"/>
    <property type="project" value="InterPro"/>
</dbReference>
<dbReference type="Gene3D" id="1.10.10.2220">
    <property type="match status" value="1"/>
</dbReference>
<dbReference type="SMART" id="SM00382">
    <property type="entry name" value="AAA"/>
    <property type="match status" value="1"/>
</dbReference>
<reference evidence="4" key="1">
    <citation type="submission" date="2020-07" db="EMBL/GenBank/DDBJ databases">
        <title>Huge and variable diversity of episymbiotic CPR bacteria and DPANN archaea in groundwater ecosystems.</title>
        <authorList>
            <person name="He C.Y."/>
            <person name="Keren R."/>
            <person name="Whittaker M."/>
            <person name="Farag I.F."/>
            <person name="Doudna J."/>
            <person name="Cate J.H.D."/>
            <person name="Banfield J.F."/>
        </authorList>
    </citation>
    <scope>NUCLEOTIDE SEQUENCE</scope>
    <source>
        <strain evidence="4">NC_groundwater_717_Ag_S-0.2um_59_8</strain>
    </source>
</reference>
<feature type="domain" description="AAA+ ATPase" evidence="3">
    <location>
        <begin position="352"/>
        <end position="493"/>
    </location>
</feature>
<dbReference type="Gene3D" id="2.30.30.940">
    <property type="match status" value="1"/>
</dbReference>
<dbReference type="Pfam" id="PF23139">
    <property type="entry name" value="OB_YrrC"/>
    <property type="match status" value="1"/>
</dbReference>
<organism evidence="4 5">
    <name type="scientific">Tectimicrobiota bacterium</name>
    <dbReference type="NCBI Taxonomy" id="2528274"/>
    <lineage>
        <taxon>Bacteria</taxon>
        <taxon>Pseudomonadati</taxon>
        <taxon>Nitrospinota/Tectimicrobiota group</taxon>
        <taxon>Candidatus Tectimicrobiota</taxon>
    </lineage>
</organism>
<dbReference type="GO" id="GO:0017116">
    <property type="term" value="F:single-stranded DNA helicase activity"/>
    <property type="evidence" value="ECO:0007669"/>
    <property type="project" value="TreeGrafter"/>
</dbReference>
<keyword evidence="1" id="KW-0547">Nucleotide-binding</keyword>
<dbReference type="InterPro" id="IPR055446">
    <property type="entry name" value="RecD2_N_OB"/>
</dbReference>
<dbReference type="InterPro" id="IPR050534">
    <property type="entry name" value="Coronavir_polyprotein_1ab"/>
</dbReference>
<gene>
    <name evidence="4" type="ORF">HYY65_03785</name>
</gene>
<dbReference type="PANTHER" id="PTHR43788">
    <property type="entry name" value="DNA2/NAM7 HELICASE FAMILY MEMBER"/>
    <property type="match status" value="1"/>
</dbReference>
<evidence type="ECO:0000256" key="1">
    <source>
        <dbReference type="ARBA" id="ARBA00022741"/>
    </source>
</evidence>
<protein>
    <submittedName>
        <fullName evidence="4">ATP-dependent RecD-like DNA helicase</fullName>
    </submittedName>
</protein>
<accession>A0A932GND9</accession>
<keyword evidence="4" id="KW-0347">Helicase</keyword>
<evidence type="ECO:0000313" key="4">
    <source>
        <dbReference type="EMBL" id="MBI3014191.1"/>
    </source>
</evidence>
<dbReference type="Pfam" id="PF14490">
    <property type="entry name" value="HHH_RecD2"/>
    <property type="match status" value="1"/>
</dbReference>
<dbReference type="HAMAP" id="MF_01488">
    <property type="entry name" value="RecD2"/>
    <property type="match status" value="1"/>
</dbReference>
<dbReference type="Gene3D" id="1.10.150.20">
    <property type="entry name" value="5' to 3' exonuclease, C-terminal subdomain"/>
    <property type="match status" value="1"/>
</dbReference>
<dbReference type="InterPro" id="IPR003593">
    <property type="entry name" value="AAA+_ATPase"/>
</dbReference>
<proteinExistence type="inferred from homology"/>
<dbReference type="GO" id="GO:0005524">
    <property type="term" value="F:ATP binding"/>
    <property type="evidence" value="ECO:0007669"/>
    <property type="project" value="UniProtKB-KW"/>
</dbReference>
<dbReference type="InterPro" id="IPR041451">
    <property type="entry name" value="RecD2_SH13"/>
</dbReference>
<dbReference type="AlphaFoldDB" id="A0A932GND9"/>
<dbReference type="InterPro" id="IPR010994">
    <property type="entry name" value="RuvA_2-like"/>
</dbReference>
<evidence type="ECO:0000313" key="5">
    <source>
        <dbReference type="Proteomes" id="UP000741360"/>
    </source>
</evidence>
<dbReference type="Gene3D" id="3.40.50.300">
    <property type="entry name" value="P-loop containing nucleotide triphosphate hydrolases"/>
    <property type="match status" value="2"/>
</dbReference>
<dbReference type="InterPro" id="IPR027417">
    <property type="entry name" value="P-loop_NTPase"/>
</dbReference>
<dbReference type="Pfam" id="PF13245">
    <property type="entry name" value="AAA_19"/>
    <property type="match status" value="1"/>
</dbReference>
<dbReference type="CDD" id="cd18809">
    <property type="entry name" value="SF1_C_RecD"/>
    <property type="match status" value="1"/>
</dbReference>
<dbReference type="SUPFAM" id="SSF47781">
    <property type="entry name" value="RuvA domain 2-like"/>
    <property type="match status" value="1"/>
</dbReference>
<dbReference type="SUPFAM" id="SSF52540">
    <property type="entry name" value="P-loop containing nucleoside triphosphate hydrolases"/>
    <property type="match status" value="2"/>
</dbReference>
<dbReference type="Pfam" id="PF13538">
    <property type="entry name" value="UvrD_C_2"/>
    <property type="match status" value="1"/>
</dbReference>
<dbReference type="Proteomes" id="UP000741360">
    <property type="component" value="Unassembled WGS sequence"/>
</dbReference>
<dbReference type="GO" id="GO:0003677">
    <property type="term" value="F:DNA binding"/>
    <property type="evidence" value="ECO:0007669"/>
    <property type="project" value="InterPro"/>
</dbReference>
<dbReference type="PANTHER" id="PTHR43788:SF6">
    <property type="entry name" value="DNA HELICASE B"/>
    <property type="match status" value="1"/>
</dbReference>
<dbReference type="InterPro" id="IPR027785">
    <property type="entry name" value="UvrD-like_helicase_C"/>
</dbReference>
<dbReference type="GO" id="GO:0009338">
    <property type="term" value="C:exodeoxyribonuclease V complex"/>
    <property type="evidence" value="ECO:0007669"/>
    <property type="project" value="TreeGrafter"/>
</dbReference>
<evidence type="ECO:0000259" key="3">
    <source>
        <dbReference type="SMART" id="SM00382"/>
    </source>
</evidence>
<dbReference type="NCBIfam" id="TIGR01448">
    <property type="entry name" value="recD_rel"/>
    <property type="match status" value="1"/>
</dbReference>
<dbReference type="CDD" id="cd17933">
    <property type="entry name" value="DEXSc_RecD-like"/>
    <property type="match status" value="1"/>
</dbReference>
<keyword evidence="2" id="KW-0067">ATP-binding</keyword>
<dbReference type="InterPro" id="IPR029493">
    <property type="entry name" value="RecD2-like_HHH"/>
</dbReference>
<name>A0A932GND9_UNCTE</name>
<dbReference type="Pfam" id="PF18335">
    <property type="entry name" value="SH3_13"/>
    <property type="match status" value="1"/>
</dbReference>
<dbReference type="InterPro" id="IPR006345">
    <property type="entry name" value="RecD2"/>
</dbReference>
<keyword evidence="4" id="KW-0378">Hydrolase</keyword>
<evidence type="ECO:0000256" key="2">
    <source>
        <dbReference type="ARBA" id="ARBA00022840"/>
    </source>
</evidence>
<dbReference type="EMBL" id="JACPSX010000062">
    <property type="protein sequence ID" value="MBI3014191.1"/>
    <property type="molecule type" value="Genomic_DNA"/>
</dbReference>